<keyword evidence="2" id="KW-1185">Reference proteome</keyword>
<dbReference type="Gene3D" id="3.90.228.10">
    <property type="match status" value="1"/>
</dbReference>
<dbReference type="SUPFAM" id="SSF56399">
    <property type="entry name" value="ADP-ribosylation"/>
    <property type="match status" value="1"/>
</dbReference>
<dbReference type="Proteomes" id="UP001642484">
    <property type="component" value="Unassembled WGS sequence"/>
</dbReference>
<dbReference type="PANTHER" id="PTHR45740:SF2">
    <property type="entry name" value="POLY [ADP-RIBOSE] POLYMERASE"/>
    <property type="match status" value="1"/>
</dbReference>
<dbReference type="EMBL" id="CAXAMN010003225">
    <property type="protein sequence ID" value="CAK9003509.1"/>
    <property type="molecule type" value="Genomic_DNA"/>
</dbReference>
<dbReference type="InterPro" id="IPR051712">
    <property type="entry name" value="ARTD-AVP"/>
</dbReference>
<proteinExistence type="predicted"/>
<comment type="caution">
    <text evidence="1">The sequence shown here is derived from an EMBL/GenBank/DDBJ whole genome shotgun (WGS) entry which is preliminary data.</text>
</comment>
<reference evidence="1 2" key="1">
    <citation type="submission" date="2024-02" db="EMBL/GenBank/DDBJ databases">
        <authorList>
            <person name="Chen Y."/>
            <person name="Shah S."/>
            <person name="Dougan E. K."/>
            <person name="Thang M."/>
            <person name="Chan C."/>
        </authorList>
    </citation>
    <scope>NUCLEOTIDE SEQUENCE [LARGE SCALE GENOMIC DNA]</scope>
</reference>
<name>A0ABP0IQA4_9DINO</name>
<sequence length="183" mass="20502">MVKTLSLYFALHTSGPLYVEIPLNSSSEEFKRIAAFFARTASQQILSIKRIQNKPLLFLYQRRRAAIAAKPQNGNSANEELFFHGAKQPGITGKICMSGFDERFGNGLLWFSTNANYSIGYCQDKRMILARLALGYISQDSNHCGNQSVGHRRMDDQVGGGSDNRYTLPDACQTYPAYLIQFS</sequence>
<accession>A0ABP0IQA4</accession>
<dbReference type="InterPro" id="IPR012317">
    <property type="entry name" value="Poly(ADP-ribose)pol_cat_dom"/>
</dbReference>
<organism evidence="1 2">
    <name type="scientific">Durusdinium trenchii</name>
    <dbReference type="NCBI Taxonomy" id="1381693"/>
    <lineage>
        <taxon>Eukaryota</taxon>
        <taxon>Sar</taxon>
        <taxon>Alveolata</taxon>
        <taxon>Dinophyceae</taxon>
        <taxon>Suessiales</taxon>
        <taxon>Symbiodiniaceae</taxon>
        <taxon>Durusdinium</taxon>
    </lineage>
</organism>
<dbReference type="Pfam" id="PF00644">
    <property type="entry name" value="PARP"/>
    <property type="match status" value="1"/>
</dbReference>
<evidence type="ECO:0000313" key="1">
    <source>
        <dbReference type="EMBL" id="CAK9003509.1"/>
    </source>
</evidence>
<gene>
    <name evidence="1" type="ORF">CCMP2556_LOCUS7320</name>
</gene>
<protein>
    <submittedName>
        <fullName evidence="1">Uncharacterized protein</fullName>
    </submittedName>
</protein>
<dbReference type="PANTHER" id="PTHR45740">
    <property type="entry name" value="POLY [ADP-RIBOSE] POLYMERASE"/>
    <property type="match status" value="1"/>
</dbReference>
<evidence type="ECO:0000313" key="2">
    <source>
        <dbReference type="Proteomes" id="UP001642484"/>
    </source>
</evidence>